<sequence>MKIRSKWDHRCEIQSFKSDSARLFKARTDPVRLLSRRNWNKSLQHPGVSPDGHCKHPTEPNVNNSASV</sequence>
<dbReference type="Gramene" id="CDF37787">
    <property type="protein sequence ID" value="CDF37787"/>
    <property type="gene ID" value="CHC_T00005998001"/>
</dbReference>
<dbReference type="RefSeq" id="XP_005717658.1">
    <property type="nucleotide sequence ID" value="XM_005717601.1"/>
</dbReference>
<accession>R7QGY2</accession>
<evidence type="ECO:0000313" key="3">
    <source>
        <dbReference type="Proteomes" id="UP000012073"/>
    </source>
</evidence>
<dbReference type="EMBL" id="HG001868">
    <property type="protein sequence ID" value="CDF37787.1"/>
    <property type="molecule type" value="Genomic_DNA"/>
</dbReference>
<dbReference type="KEGG" id="ccp:CHC_T00005998001"/>
<keyword evidence="3" id="KW-1185">Reference proteome</keyword>
<organism evidence="2 3">
    <name type="scientific">Chondrus crispus</name>
    <name type="common">Carrageen Irish moss</name>
    <name type="synonym">Polymorpha crispa</name>
    <dbReference type="NCBI Taxonomy" id="2769"/>
    <lineage>
        <taxon>Eukaryota</taxon>
        <taxon>Rhodophyta</taxon>
        <taxon>Florideophyceae</taxon>
        <taxon>Rhodymeniophycidae</taxon>
        <taxon>Gigartinales</taxon>
        <taxon>Gigartinaceae</taxon>
        <taxon>Chondrus</taxon>
    </lineage>
</organism>
<evidence type="ECO:0000256" key="1">
    <source>
        <dbReference type="SAM" id="MobiDB-lite"/>
    </source>
</evidence>
<dbReference type="AlphaFoldDB" id="R7QGY2"/>
<reference evidence="3" key="1">
    <citation type="journal article" date="2013" name="Proc. Natl. Acad. Sci. U.S.A.">
        <title>Genome structure and metabolic features in the red seaweed Chondrus crispus shed light on evolution of the Archaeplastida.</title>
        <authorList>
            <person name="Collen J."/>
            <person name="Porcel B."/>
            <person name="Carre W."/>
            <person name="Ball S.G."/>
            <person name="Chaparro C."/>
            <person name="Tonon T."/>
            <person name="Barbeyron T."/>
            <person name="Michel G."/>
            <person name="Noel B."/>
            <person name="Valentin K."/>
            <person name="Elias M."/>
            <person name="Artiguenave F."/>
            <person name="Arun A."/>
            <person name="Aury J.M."/>
            <person name="Barbosa-Neto J.F."/>
            <person name="Bothwell J.H."/>
            <person name="Bouget F.Y."/>
            <person name="Brillet L."/>
            <person name="Cabello-Hurtado F."/>
            <person name="Capella-Gutierrez S."/>
            <person name="Charrier B."/>
            <person name="Cladiere L."/>
            <person name="Cock J.M."/>
            <person name="Coelho S.M."/>
            <person name="Colleoni C."/>
            <person name="Czjzek M."/>
            <person name="Da Silva C."/>
            <person name="Delage L."/>
            <person name="Denoeud F."/>
            <person name="Deschamps P."/>
            <person name="Dittami S.M."/>
            <person name="Gabaldon T."/>
            <person name="Gachon C.M."/>
            <person name="Groisillier A."/>
            <person name="Herve C."/>
            <person name="Jabbari K."/>
            <person name="Katinka M."/>
            <person name="Kloareg B."/>
            <person name="Kowalczyk N."/>
            <person name="Labadie K."/>
            <person name="Leblanc C."/>
            <person name="Lopez P.J."/>
            <person name="McLachlan D.H."/>
            <person name="Meslet-Cladiere L."/>
            <person name="Moustafa A."/>
            <person name="Nehr Z."/>
            <person name="Nyvall Collen P."/>
            <person name="Panaud O."/>
            <person name="Partensky F."/>
            <person name="Poulain J."/>
            <person name="Rensing S.A."/>
            <person name="Rousvoal S."/>
            <person name="Samson G."/>
            <person name="Symeonidi A."/>
            <person name="Weissenbach J."/>
            <person name="Zambounis A."/>
            <person name="Wincker P."/>
            <person name="Boyen C."/>
        </authorList>
    </citation>
    <scope>NUCLEOTIDE SEQUENCE [LARGE SCALE GENOMIC DNA]</scope>
    <source>
        <strain evidence="3">cv. Stackhouse</strain>
    </source>
</reference>
<dbReference type="GeneID" id="17325374"/>
<feature type="region of interest" description="Disordered" evidence="1">
    <location>
        <begin position="41"/>
        <end position="68"/>
    </location>
</feature>
<dbReference type="Proteomes" id="UP000012073">
    <property type="component" value="Unassembled WGS sequence"/>
</dbReference>
<evidence type="ECO:0000313" key="2">
    <source>
        <dbReference type="EMBL" id="CDF37787.1"/>
    </source>
</evidence>
<protein>
    <submittedName>
        <fullName evidence="2">Uncharacterized protein</fullName>
    </submittedName>
</protein>
<proteinExistence type="predicted"/>
<name>R7QGY2_CHOCR</name>
<gene>
    <name evidence="2" type="ORF">CHC_T00005998001</name>
</gene>